<evidence type="ECO:0000313" key="2">
    <source>
        <dbReference type="Proteomes" id="UP001189624"/>
    </source>
</evidence>
<dbReference type="AlphaFoldDB" id="A0AA86RWE3"/>
<protein>
    <submittedName>
        <fullName evidence="1">Uncharacterized protein</fullName>
    </submittedName>
</protein>
<dbReference type="PANTHER" id="PTHR14873:SF1">
    <property type="entry name" value="OS06G0694100 PROTEIN"/>
    <property type="match status" value="1"/>
</dbReference>
<sequence length="446" mass="49549">MSEAPPPSPLRDLLLRLSTRISESLATVPYTPHRASNVSVKAFLEPLLLPTATVKDFALACALLSSSAFDSSGILSWVPSHLSSLATSSLSELSSGYQAELRDGNDYLVVLPEKRLVLELMPEVLPLLKERIQESSINKSDESDEFSAASARAPVGFAILAAFQFRWFLTQVDYPHLGKLCGLVIPCALTAVDHWSAVVKGQGMIILAHVGKNVDAAELGGYVDVILDACCQNTASDDEIWHHVVEASVVLVTLTQRSNPRSPWFERMLNEMISHLERQPRNKDRRIAWLKSADSLFNGVGLVLLAHFKRIFPLFFQWMHADDNETIILVLKSTYIILRLTWIRNSPFIAKLVAELALVYKEAALRTAREDIRANIYQILILLQDSYRLCVPRSKGLQFNAAWDKHRSDPDLTTLTLSLTGRSNTKTVPSEDCLRQGSVSVGSMIS</sequence>
<dbReference type="SUPFAM" id="SSF48371">
    <property type="entry name" value="ARM repeat"/>
    <property type="match status" value="1"/>
</dbReference>
<keyword evidence="2" id="KW-1185">Reference proteome</keyword>
<dbReference type="PANTHER" id="PTHR14873">
    <property type="entry name" value="OS06G0694100 PROTEIN"/>
    <property type="match status" value="1"/>
</dbReference>
<dbReference type="Gramene" id="rna-AYBTSS11_LOCUS2206">
    <property type="protein sequence ID" value="CAJ1862486.1"/>
    <property type="gene ID" value="gene-AYBTSS11_LOCUS2206"/>
</dbReference>
<organism evidence="1 2">
    <name type="scientific">Sphenostylis stenocarpa</name>
    <dbReference type="NCBI Taxonomy" id="92480"/>
    <lineage>
        <taxon>Eukaryota</taxon>
        <taxon>Viridiplantae</taxon>
        <taxon>Streptophyta</taxon>
        <taxon>Embryophyta</taxon>
        <taxon>Tracheophyta</taxon>
        <taxon>Spermatophyta</taxon>
        <taxon>Magnoliopsida</taxon>
        <taxon>eudicotyledons</taxon>
        <taxon>Gunneridae</taxon>
        <taxon>Pentapetalae</taxon>
        <taxon>rosids</taxon>
        <taxon>fabids</taxon>
        <taxon>Fabales</taxon>
        <taxon>Fabaceae</taxon>
        <taxon>Papilionoideae</taxon>
        <taxon>50 kb inversion clade</taxon>
        <taxon>NPAAA clade</taxon>
        <taxon>indigoferoid/millettioid clade</taxon>
        <taxon>Phaseoleae</taxon>
        <taxon>Sphenostylis</taxon>
    </lineage>
</organism>
<accession>A0AA86RWE3</accession>
<dbReference type="InterPro" id="IPR016024">
    <property type="entry name" value="ARM-type_fold"/>
</dbReference>
<gene>
    <name evidence="1" type="ORF">AYBTSS11_LOCUS2206</name>
</gene>
<proteinExistence type="predicted"/>
<reference evidence="1" key="1">
    <citation type="submission" date="2023-10" db="EMBL/GenBank/DDBJ databases">
        <authorList>
            <person name="Domelevo Entfellner J.-B."/>
        </authorList>
    </citation>
    <scope>NUCLEOTIDE SEQUENCE</scope>
</reference>
<dbReference type="Proteomes" id="UP001189624">
    <property type="component" value="Chromosome 1"/>
</dbReference>
<name>A0AA86RWE3_9FABA</name>
<dbReference type="EMBL" id="OY731398">
    <property type="protein sequence ID" value="CAJ1862486.1"/>
    <property type="molecule type" value="Genomic_DNA"/>
</dbReference>
<evidence type="ECO:0000313" key="1">
    <source>
        <dbReference type="EMBL" id="CAJ1862486.1"/>
    </source>
</evidence>